<dbReference type="InterPro" id="IPR002018">
    <property type="entry name" value="CarbesteraseB"/>
</dbReference>
<evidence type="ECO:0000256" key="2">
    <source>
        <dbReference type="ARBA" id="ARBA00022801"/>
    </source>
</evidence>
<evidence type="ECO:0000256" key="3">
    <source>
        <dbReference type="RuleBase" id="RU361235"/>
    </source>
</evidence>
<keyword evidence="2 3" id="KW-0378">Hydrolase</keyword>
<dbReference type="EC" id="3.1.1.-" evidence="3"/>
<gene>
    <name evidence="6" type="ORF">LTR09_005460</name>
</gene>
<name>A0AAJ0DNL9_9PEZI</name>
<sequence length="566" mass="61702">MKLLALAALSGPALTLVVPRASSGSPTASVQNGTISGVHSSTHNQDFFLGVPYAQPPVGELRFTNPQSLNSTYSAKLEATEYKPLCVGYGGDQIGYPVSEDCLVLNVVRPAGYDGQDLPVGVWIHGGGLFMGGASDERYNLSFIIQNGVEAGRPFIGVSIAYRLSAWGFLTSQEVVGGGNTNMGLRDQRLALHWINENIGAFGGDASKVTIWGESAGAASVGWQLLAYDGRDDKIFRGAIMESGNPVPYNSYRTNEDFQPLYNKLVKAAGCWQSIDNLDCLRALPYDKLNKLLNTTTASSWQPIVDGDFIARWGSIQLAEGAFVKVPIMDGANTDEGVSFGPQGVNSTQDFVDFASSKDVQAPISRYFAKMLPGVYPNEPDYWIPPVATVGDLTYPAPYGKGTQYRRSAAYFGDVTMIANRRGACEAWAANGVSAYCYRFNTRPAGVPYELGVPHFQEVAFVFDNTQGLGYNKEHGTINPFKGKPKSYRQLAKLMSSSWASFIAELDPNGFDGRDAQADAWPQYSLDNPQNIVWDANNTKLGYAESDTWRKEGIQWILEHAKAYHR</sequence>
<feature type="domain" description="Carboxylesterase type B" evidence="5">
    <location>
        <begin position="26"/>
        <end position="538"/>
    </location>
</feature>
<dbReference type="PROSITE" id="PS00122">
    <property type="entry name" value="CARBOXYLESTERASE_B_1"/>
    <property type="match status" value="1"/>
</dbReference>
<feature type="signal peptide" evidence="4">
    <location>
        <begin position="1"/>
        <end position="15"/>
    </location>
</feature>
<dbReference type="AlphaFoldDB" id="A0AAJ0DNL9"/>
<dbReference type="Proteomes" id="UP001271007">
    <property type="component" value="Unassembled WGS sequence"/>
</dbReference>
<dbReference type="InterPro" id="IPR050654">
    <property type="entry name" value="AChE-related_enzymes"/>
</dbReference>
<comment type="caution">
    <text evidence="6">The sequence shown here is derived from an EMBL/GenBank/DDBJ whole genome shotgun (WGS) entry which is preliminary data.</text>
</comment>
<dbReference type="Pfam" id="PF00135">
    <property type="entry name" value="COesterase"/>
    <property type="match status" value="1"/>
</dbReference>
<evidence type="ECO:0000313" key="6">
    <source>
        <dbReference type="EMBL" id="KAK3053291.1"/>
    </source>
</evidence>
<dbReference type="SUPFAM" id="SSF53474">
    <property type="entry name" value="alpha/beta-Hydrolases"/>
    <property type="match status" value="1"/>
</dbReference>
<keyword evidence="4" id="KW-0732">Signal</keyword>
<feature type="chain" id="PRO_5042557530" description="Carboxylic ester hydrolase" evidence="4">
    <location>
        <begin position="16"/>
        <end position="566"/>
    </location>
</feature>
<dbReference type="InterPro" id="IPR019826">
    <property type="entry name" value="Carboxylesterase_B_AS"/>
</dbReference>
<evidence type="ECO:0000313" key="7">
    <source>
        <dbReference type="Proteomes" id="UP001271007"/>
    </source>
</evidence>
<dbReference type="PANTHER" id="PTHR43918">
    <property type="entry name" value="ACETYLCHOLINESTERASE"/>
    <property type="match status" value="1"/>
</dbReference>
<protein>
    <recommendedName>
        <fullName evidence="3">Carboxylic ester hydrolase</fullName>
        <ecNumber evidence="3">3.1.1.-</ecNumber>
    </recommendedName>
</protein>
<dbReference type="PANTHER" id="PTHR43918:SF4">
    <property type="entry name" value="CARBOXYLIC ESTER HYDROLASE"/>
    <property type="match status" value="1"/>
</dbReference>
<reference evidence="6" key="1">
    <citation type="submission" date="2023-04" db="EMBL/GenBank/DDBJ databases">
        <title>Black Yeasts Isolated from many extreme environments.</title>
        <authorList>
            <person name="Coleine C."/>
            <person name="Stajich J.E."/>
            <person name="Selbmann L."/>
        </authorList>
    </citation>
    <scope>NUCLEOTIDE SEQUENCE</scope>
    <source>
        <strain evidence="6">CCFEE 5312</strain>
    </source>
</reference>
<keyword evidence="7" id="KW-1185">Reference proteome</keyword>
<accession>A0AAJ0DNL9</accession>
<proteinExistence type="inferred from homology"/>
<comment type="similarity">
    <text evidence="1 3">Belongs to the type-B carboxylesterase/lipase family.</text>
</comment>
<organism evidence="6 7">
    <name type="scientific">Extremus antarcticus</name>
    <dbReference type="NCBI Taxonomy" id="702011"/>
    <lineage>
        <taxon>Eukaryota</taxon>
        <taxon>Fungi</taxon>
        <taxon>Dikarya</taxon>
        <taxon>Ascomycota</taxon>
        <taxon>Pezizomycotina</taxon>
        <taxon>Dothideomycetes</taxon>
        <taxon>Dothideomycetidae</taxon>
        <taxon>Mycosphaerellales</taxon>
        <taxon>Extremaceae</taxon>
        <taxon>Extremus</taxon>
    </lineage>
</organism>
<dbReference type="GO" id="GO:0052689">
    <property type="term" value="F:carboxylic ester hydrolase activity"/>
    <property type="evidence" value="ECO:0007669"/>
    <property type="project" value="TreeGrafter"/>
</dbReference>
<evidence type="ECO:0000256" key="1">
    <source>
        <dbReference type="ARBA" id="ARBA00005964"/>
    </source>
</evidence>
<dbReference type="EMBL" id="JAWDJX010000016">
    <property type="protein sequence ID" value="KAK3053291.1"/>
    <property type="molecule type" value="Genomic_DNA"/>
</dbReference>
<dbReference type="InterPro" id="IPR029058">
    <property type="entry name" value="AB_hydrolase_fold"/>
</dbReference>
<dbReference type="Gene3D" id="3.40.50.1820">
    <property type="entry name" value="alpha/beta hydrolase"/>
    <property type="match status" value="1"/>
</dbReference>
<evidence type="ECO:0000256" key="4">
    <source>
        <dbReference type="SAM" id="SignalP"/>
    </source>
</evidence>
<evidence type="ECO:0000259" key="5">
    <source>
        <dbReference type="Pfam" id="PF00135"/>
    </source>
</evidence>